<accession>A0ABV0J2M8</accession>
<dbReference type="EMBL" id="JAMPKM010000001">
    <property type="protein sequence ID" value="MEP0815513.1"/>
    <property type="molecule type" value="Genomic_DNA"/>
</dbReference>
<keyword evidence="2" id="KW-1185">Reference proteome</keyword>
<organism evidence="1 2">
    <name type="scientific">Trichocoleus desertorum GB2-A4</name>
    <dbReference type="NCBI Taxonomy" id="2933944"/>
    <lineage>
        <taxon>Bacteria</taxon>
        <taxon>Bacillati</taxon>
        <taxon>Cyanobacteriota</taxon>
        <taxon>Cyanophyceae</taxon>
        <taxon>Leptolyngbyales</taxon>
        <taxon>Trichocoleusaceae</taxon>
        <taxon>Trichocoleus</taxon>
    </lineage>
</organism>
<dbReference type="RefSeq" id="WP_190431066.1">
    <property type="nucleotide sequence ID" value="NZ_JAMPKM010000001.1"/>
</dbReference>
<reference evidence="1 2" key="1">
    <citation type="submission" date="2022-04" db="EMBL/GenBank/DDBJ databases">
        <title>Positive selection, recombination, and allopatry shape intraspecific diversity of widespread and dominant cyanobacteria.</title>
        <authorList>
            <person name="Wei J."/>
            <person name="Shu W."/>
            <person name="Hu C."/>
        </authorList>
    </citation>
    <scope>NUCLEOTIDE SEQUENCE [LARGE SCALE GENOMIC DNA]</scope>
    <source>
        <strain evidence="1 2">GB2-A4</strain>
    </source>
</reference>
<protein>
    <submittedName>
        <fullName evidence="1">Acetyltransferase</fullName>
    </submittedName>
</protein>
<comment type="caution">
    <text evidence="1">The sequence shown here is derived from an EMBL/GenBank/DDBJ whole genome shotgun (WGS) entry which is preliminary data.</text>
</comment>
<evidence type="ECO:0000313" key="2">
    <source>
        <dbReference type="Proteomes" id="UP001464891"/>
    </source>
</evidence>
<proteinExistence type="predicted"/>
<gene>
    <name evidence="1" type="ORF">NC998_00210</name>
</gene>
<sequence>MFLKQQNDDALIEVISVEDLANPMHDKVQGRIQDGQEEQDPKSFAKTELIFPSGESLPRCWLDSHYRENTSPAAMAS</sequence>
<dbReference type="Proteomes" id="UP001464891">
    <property type="component" value="Unassembled WGS sequence"/>
</dbReference>
<evidence type="ECO:0000313" key="1">
    <source>
        <dbReference type="EMBL" id="MEP0815513.1"/>
    </source>
</evidence>
<name>A0ABV0J2M8_9CYAN</name>